<evidence type="ECO:0000313" key="3">
    <source>
        <dbReference type="EMBL" id="CAF3816043.1"/>
    </source>
</evidence>
<keyword evidence="1" id="KW-0472">Membrane</keyword>
<accession>A0A819CCF7</accession>
<dbReference type="GO" id="GO:0016020">
    <property type="term" value="C:membrane"/>
    <property type="evidence" value="ECO:0007669"/>
    <property type="project" value="InterPro"/>
</dbReference>
<gene>
    <name evidence="3" type="ORF">FNK824_LOCUS15867</name>
    <name evidence="2" type="ORF">SEV965_LOCUS31211</name>
</gene>
<evidence type="ECO:0000256" key="1">
    <source>
        <dbReference type="SAM" id="Phobius"/>
    </source>
</evidence>
<dbReference type="EMBL" id="CAJOBE010002345">
    <property type="protein sequence ID" value="CAF3816043.1"/>
    <property type="molecule type" value="Genomic_DNA"/>
</dbReference>
<dbReference type="EMBL" id="CAJNOU010003546">
    <property type="protein sequence ID" value="CAF1396443.1"/>
    <property type="molecule type" value="Genomic_DNA"/>
</dbReference>
<evidence type="ECO:0008006" key="5">
    <source>
        <dbReference type="Google" id="ProtNLM"/>
    </source>
</evidence>
<reference evidence="3" key="1">
    <citation type="submission" date="2021-02" db="EMBL/GenBank/DDBJ databases">
        <authorList>
            <person name="Nowell W R."/>
        </authorList>
    </citation>
    <scope>NUCLEOTIDE SEQUENCE</scope>
</reference>
<feature type="transmembrane region" description="Helical" evidence="1">
    <location>
        <begin position="60"/>
        <end position="77"/>
    </location>
</feature>
<sequence>MTKTISEYLTFRGGKWVTQLFVETNDITKFNDVKFFYANIIDYIRIIMTLIAAYTITTDWHLLSAFLILGATYLDTIDGRVVRTYDQCSIFGCGIDWLADLLCQIVIVIWWA</sequence>
<protein>
    <recommendedName>
        <fullName evidence="5">Phosphatidylglycerophosphate synthase</fullName>
    </recommendedName>
</protein>
<dbReference type="GO" id="GO:0016780">
    <property type="term" value="F:phosphotransferase activity, for other substituted phosphate groups"/>
    <property type="evidence" value="ECO:0007669"/>
    <property type="project" value="InterPro"/>
</dbReference>
<dbReference type="Pfam" id="PF01066">
    <property type="entry name" value="CDP-OH_P_transf"/>
    <property type="match status" value="1"/>
</dbReference>
<comment type="caution">
    <text evidence="3">The sequence shown here is derived from an EMBL/GenBank/DDBJ whole genome shotgun (WGS) entry which is preliminary data.</text>
</comment>
<keyword evidence="1" id="KW-0812">Transmembrane</keyword>
<feature type="transmembrane region" description="Helical" evidence="1">
    <location>
        <begin position="35"/>
        <end position="54"/>
    </location>
</feature>
<organism evidence="3 4">
    <name type="scientific">Rotaria sordida</name>
    <dbReference type="NCBI Taxonomy" id="392033"/>
    <lineage>
        <taxon>Eukaryota</taxon>
        <taxon>Metazoa</taxon>
        <taxon>Spiralia</taxon>
        <taxon>Gnathifera</taxon>
        <taxon>Rotifera</taxon>
        <taxon>Eurotatoria</taxon>
        <taxon>Bdelloidea</taxon>
        <taxon>Philodinida</taxon>
        <taxon>Philodinidae</taxon>
        <taxon>Rotaria</taxon>
    </lineage>
</organism>
<evidence type="ECO:0000313" key="4">
    <source>
        <dbReference type="Proteomes" id="UP000663874"/>
    </source>
</evidence>
<evidence type="ECO:0000313" key="2">
    <source>
        <dbReference type="EMBL" id="CAF1396443.1"/>
    </source>
</evidence>
<keyword evidence="1" id="KW-1133">Transmembrane helix</keyword>
<dbReference type="Proteomes" id="UP000663889">
    <property type="component" value="Unassembled WGS sequence"/>
</dbReference>
<dbReference type="Gene3D" id="1.20.120.1760">
    <property type="match status" value="1"/>
</dbReference>
<name>A0A819CCF7_9BILA</name>
<dbReference type="Proteomes" id="UP000663874">
    <property type="component" value="Unassembled WGS sequence"/>
</dbReference>
<dbReference type="GO" id="GO:0008654">
    <property type="term" value="P:phospholipid biosynthetic process"/>
    <property type="evidence" value="ECO:0007669"/>
    <property type="project" value="InterPro"/>
</dbReference>
<dbReference type="AlphaFoldDB" id="A0A819CCF7"/>
<dbReference type="InterPro" id="IPR043130">
    <property type="entry name" value="CDP-OH_PTrfase_TM_dom"/>
</dbReference>
<proteinExistence type="predicted"/>
<feature type="transmembrane region" description="Helical" evidence="1">
    <location>
        <begin position="89"/>
        <end position="111"/>
    </location>
</feature>
<dbReference type="InterPro" id="IPR000462">
    <property type="entry name" value="CDP-OH_P_trans"/>
</dbReference>